<keyword evidence="2" id="KW-0227">DNA damage</keyword>
<dbReference type="NCBIfam" id="NF002955">
    <property type="entry name" value="PRK03609.1"/>
    <property type="match status" value="1"/>
</dbReference>
<gene>
    <name evidence="7" type="ORF">Ga0061065_12218</name>
</gene>
<keyword evidence="7" id="KW-0808">Transferase</keyword>
<protein>
    <submittedName>
        <fullName evidence="7">Nucleotidyltransferase/DNA polymerase involved in DNA repair</fullName>
    </submittedName>
</protein>
<dbReference type="CDD" id="cd01700">
    <property type="entry name" value="PolY_Pol_V_umuC"/>
    <property type="match status" value="1"/>
</dbReference>
<evidence type="ECO:0000259" key="6">
    <source>
        <dbReference type="PROSITE" id="PS50173"/>
    </source>
</evidence>
<dbReference type="Pfam" id="PF11798">
    <property type="entry name" value="IMS_HHH"/>
    <property type="match status" value="1"/>
</dbReference>
<comment type="similarity">
    <text evidence="1">Belongs to the DNA polymerase type-Y family.</text>
</comment>
<evidence type="ECO:0000256" key="1">
    <source>
        <dbReference type="ARBA" id="ARBA00010945"/>
    </source>
</evidence>
<dbReference type="InterPro" id="IPR043128">
    <property type="entry name" value="Rev_trsase/Diguanyl_cyclase"/>
</dbReference>
<sequence length="439" mass="49168">MWSPMWCETCAASRDYPMPVFALVDCNNFYASCEKLFRPDLKDTPVVVLSNNDGCVVARSREAKLLGIKMGVPVFQIKAEMQRHGILAFSSNYTLYADLSSRVMRTLEEMAPRVEVYSIDEAFLDLTGIESAISLVEFGQQVRARIGHWIGITVCVGIAPTKTLAKLANHAAKKYPATQGVVDLTNPDRQRRLLALVPVDDVWGVGRRLSKRLNALGITTALDLANASPSAIRDQFSVVLERTVRELNGESCIALEEIPPTKKQIVCSRSFGVKVTHFELLREAVCEYATRATEKLRKEQQQAKVLTVFIRTSPFKDNEPQYSNSASGELLIPSCDTRDFIELANHLLKRIWKDGFRYAKAGVMLSDFYDPGMFQPGLFDDVSTLSHSQQLMSVLDTINQSGAGKVFFAGQGTKKDWSMKREHLSPAYTTRWDQLPRVK</sequence>
<dbReference type="PROSITE" id="PS50173">
    <property type="entry name" value="UMUC"/>
    <property type="match status" value="1"/>
</dbReference>
<dbReference type="InterPro" id="IPR036775">
    <property type="entry name" value="DNA_pol_Y-fam_lit_finger_sf"/>
</dbReference>
<dbReference type="InterPro" id="IPR024728">
    <property type="entry name" value="PolY_HhH_motif"/>
</dbReference>
<dbReference type="InterPro" id="IPR050116">
    <property type="entry name" value="DNA_polymerase-Y"/>
</dbReference>
<reference evidence="8" key="1">
    <citation type="submission" date="2015-08" db="EMBL/GenBank/DDBJ databases">
        <authorList>
            <person name="Varghese N."/>
        </authorList>
    </citation>
    <scope>NUCLEOTIDE SEQUENCE [LARGE SCALE GENOMIC DNA]</scope>
    <source>
        <strain evidence="8">JCM 18476</strain>
    </source>
</reference>
<dbReference type="GO" id="GO:0003887">
    <property type="term" value="F:DNA-directed DNA polymerase activity"/>
    <property type="evidence" value="ECO:0007669"/>
    <property type="project" value="TreeGrafter"/>
</dbReference>
<evidence type="ECO:0000313" key="7">
    <source>
        <dbReference type="EMBL" id="CUB06783.1"/>
    </source>
</evidence>
<accession>A0A0K6IUL5</accession>
<evidence type="ECO:0000256" key="5">
    <source>
        <dbReference type="ARBA" id="ARBA00023236"/>
    </source>
</evidence>
<organism evidence="7 8">
    <name type="scientific">Marinomonas fungiae</name>
    <dbReference type="NCBI Taxonomy" id="1137284"/>
    <lineage>
        <taxon>Bacteria</taxon>
        <taxon>Pseudomonadati</taxon>
        <taxon>Pseudomonadota</taxon>
        <taxon>Gammaproteobacteria</taxon>
        <taxon>Oceanospirillales</taxon>
        <taxon>Oceanospirillaceae</taxon>
        <taxon>Marinomonas</taxon>
    </lineage>
</organism>
<keyword evidence="3" id="KW-0741">SOS mutagenesis</keyword>
<dbReference type="InterPro" id="IPR025188">
    <property type="entry name" value="DUF4113"/>
</dbReference>
<dbReference type="Gene3D" id="3.40.1170.60">
    <property type="match status" value="1"/>
</dbReference>
<dbReference type="Pfam" id="PF00817">
    <property type="entry name" value="IMS"/>
    <property type="match status" value="1"/>
</dbReference>
<dbReference type="Pfam" id="PF11799">
    <property type="entry name" value="IMS_C"/>
    <property type="match status" value="1"/>
</dbReference>
<dbReference type="InterPro" id="IPR017961">
    <property type="entry name" value="DNA_pol_Y-fam_little_finger"/>
</dbReference>
<dbReference type="InterPro" id="IPR001126">
    <property type="entry name" value="UmuC"/>
</dbReference>
<keyword evidence="4" id="KW-0234">DNA repair</keyword>
<dbReference type="Gene3D" id="3.30.1490.100">
    <property type="entry name" value="DNA polymerase, Y-family, little finger domain"/>
    <property type="match status" value="1"/>
</dbReference>
<proteinExistence type="inferred from homology"/>
<dbReference type="PANTHER" id="PTHR11076:SF34">
    <property type="entry name" value="PROTEIN UMUC"/>
    <property type="match status" value="1"/>
</dbReference>
<dbReference type="GO" id="GO:0042276">
    <property type="term" value="P:error-prone translesion synthesis"/>
    <property type="evidence" value="ECO:0007669"/>
    <property type="project" value="TreeGrafter"/>
</dbReference>
<dbReference type="GO" id="GO:0006281">
    <property type="term" value="P:DNA repair"/>
    <property type="evidence" value="ECO:0007669"/>
    <property type="project" value="UniProtKB-KW"/>
</dbReference>
<dbReference type="PANTHER" id="PTHR11076">
    <property type="entry name" value="DNA REPAIR POLYMERASE UMUC / TRANSFERASE FAMILY MEMBER"/>
    <property type="match status" value="1"/>
</dbReference>
<keyword evidence="8" id="KW-1185">Reference proteome</keyword>
<dbReference type="Proteomes" id="UP000182769">
    <property type="component" value="Unassembled WGS sequence"/>
</dbReference>
<evidence type="ECO:0000313" key="8">
    <source>
        <dbReference type="Proteomes" id="UP000182769"/>
    </source>
</evidence>
<dbReference type="InterPro" id="IPR043502">
    <property type="entry name" value="DNA/RNA_pol_sf"/>
</dbReference>
<dbReference type="EMBL" id="CYHG01000022">
    <property type="protein sequence ID" value="CUB06783.1"/>
    <property type="molecule type" value="Genomic_DNA"/>
</dbReference>
<feature type="domain" description="UmuC" evidence="6">
    <location>
        <begin position="21"/>
        <end position="206"/>
    </location>
</feature>
<dbReference type="STRING" id="1137284.GCA_001418205_03788"/>
<dbReference type="SUPFAM" id="SSF100879">
    <property type="entry name" value="Lesion bypass DNA polymerase (Y-family), little finger domain"/>
    <property type="match status" value="1"/>
</dbReference>
<dbReference type="GO" id="GO:0005829">
    <property type="term" value="C:cytosol"/>
    <property type="evidence" value="ECO:0007669"/>
    <property type="project" value="TreeGrafter"/>
</dbReference>
<dbReference type="AlphaFoldDB" id="A0A0K6IUL5"/>
<dbReference type="GO" id="GO:0009432">
    <property type="term" value="P:SOS response"/>
    <property type="evidence" value="ECO:0007669"/>
    <property type="project" value="UniProtKB-KW"/>
</dbReference>
<dbReference type="GO" id="GO:0003684">
    <property type="term" value="F:damaged DNA binding"/>
    <property type="evidence" value="ECO:0007669"/>
    <property type="project" value="InterPro"/>
</dbReference>
<evidence type="ECO:0000256" key="2">
    <source>
        <dbReference type="ARBA" id="ARBA00022763"/>
    </source>
</evidence>
<name>A0A0K6IUL5_9GAMM</name>
<evidence type="ECO:0000256" key="3">
    <source>
        <dbReference type="ARBA" id="ARBA00023199"/>
    </source>
</evidence>
<dbReference type="SUPFAM" id="SSF56672">
    <property type="entry name" value="DNA/RNA polymerases"/>
    <property type="match status" value="1"/>
</dbReference>
<dbReference type="Gene3D" id="3.30.70.270">
    <property type="match status" value="1"/>
</dbReference>
<dbReference type="Gene3D" id="1.10.150.20">
    <property type="entry name" value="5' to 3' exonuclease, C-terminal subdomain"/>
    <property type="match status" value="1"/>
</dbReference>
<dbReference type="Pfam" id="PF13438">
    <property type="entry name" value="DUF4113"/>
    <property type="match status" value="1"/>
</dbReference>
<evidence type="ECO:0000256" key="4">
    <source>
        <dbReference type="ARBA" id="ARBA00023204"/>
    </source>
</evidence>
<keyword evidence="5" id="KW-0742">SOS response</keyword>